<name>A0AA35WPJ6_GEOBA</name>
<dbReference type="GO" id="GO:0046872">
    <property type="term" value="F:metal ion binding"/>
    <property type="evidence" value="ECO:0007669"/>
    <property type="project" value="UniProtKB-KW"/>
</dbReference>
<feature type="domain" description="SMP-30/Gluconolactonase/LRE-like region" evidence="4">
    <location>
        <begin position="34"/>
        <end position="283"/>
    </location>
</feature>
<comment type="caution">
    <text evidence="5">The sequence shown here is derived from an EMBL/GenBank/DDBJ whole genome shotgun (WGS) entry which is preliminary data.</text>
</comment>
<evidence type="ECO:0000259" key="4">
    <source>
        <dbReference type="Pfam" id="PF08450"/>
    </source>
</evidence>
<dbReference type="SUPFAM" id="SSF63829">
    <property type="entry name" value="Calcium-dependent phosphotriesterase"/>
    <property type="match status" value="1"/>
</dbReference>
<evidence type="ECO:0000256" key="3">
    <source>
        <dbReference type="PIRSR" id="PIRSR605511-2"/>
    </source>
</evidence>
<keyword evidence="3" id="KW-0862">Zinc</keyword>
<dbReference type="EMBL" id="CASHTH010002317">
    <property type="protein sequence ID" value="CAI8028089.1"/>
    <property type="molecule type" value="Genomic_DNA"/>
</dbReference>
<dbReference type="Pfam" id="PF08450">
    <property type="entry name" value="SGL"/>
    <property type="match status" value="1"/>
</dbReference>
<dbReference type="InterPro" id="IPR013658">
    <property type="entry name" value="SGL"/>
</dbReference>
<feature type="binding site" evidence="3">
    <location>
        <position position="35"/>
    </location>
    <ligand>
        <name>a divalent metal cation</name>
        <dbReference type="ChEBI" id="CHEBI:60240"/>
    </ligand>
</feature>
<dbReference type="InterPro" id="IPR005511">
    <property type="entry name" value="SMP-30"/>
</dbReference>
<dbReference type="AlphaFoldDB" id="A0AA35WPJ6"/>
<feature type="binding site" evidence="3">
    <location>
        <position position="120"/>
    </location>
    <ligand>
        <name>substrate</name>
    </ligand>
</feature>
<dbReference type="PANTHER" id="PTHR47572:SF4">
    <property type="entry name" value="LACTONASE DRP35"/>
    <property type="match status" value="1"/>
</dbReference>
<feature type="binding site" evidence="3">
    <location>
        <position position="175"/>
    </location>
    <ligand>
        <name>a divalent metal cation</name>
        <dbReference type="ChEBI" id="CHEBI:60240"/>
    </ligand>
</feature>
<protein>
    <submittedName>
        <fullName evidence="5">Gluconolactonase</fullName>
    </submittedName>
</protein>
<reference evidence="5" key="1">
    <citation type="submission" date="2023-03" db="EMBL/GenBank/DDBJ databases">
        <authorList>
            <person name="Steffen K."/>
            <person name="Cardenas P."/>
        </authorList>
    </citation>
    <scope>NUCLEOTIDE SEQUENCE</scope>
</reference>
<feature type="active site" description="Proton donor/acceptor" evidence="2">
    <location>
        <position position="227"/>
    </location>
</feature>
<keyword evidence="1" id="KW-0378">Hydrolase</keyword>
<organism evidence="5 6">
    <name type="scientific">Geodia barretti</name>
    <name type="common">Barrett's horny sponge</name>
    <dbReference type="NCBI Taxonomy" id="519541"/>
    <lineage>
        <taxon>Eukaryota</taxon>
        <taxon>Metazoa</taxon>
        <taxon>Porifera</taxon>
        <taxon>Demospongiae</taxon>
        <taxon>Heteroscleromorpha</taxon>
        <taxon>Tetractinellida</taxon>
        <taxon>Astrophorina</taxon>
        <taxon>Geodiidae</taxon>
        <taxon>Geodia</taxon>
    </lineage>
</organism>
<comment type="cofactor">
    <cofactor evidence="3">
        <name>Zn(2+)</name>
        <dbReference type="ChEBI" id="CHEBI:29105"/>
    </cofactor>
    <text evidence="3">Binds 1 divalent metal cation per subunit.</text>
</comment>
<keyword evidence="3" id="KW-0479">Metal-binding</keyword>
<feature type="binding site" evidence="3">
    <location>
        <position position="122"/>
    </location>
    <ligand>
        <name>substrate</name>
    </ligand>
</feature>
<evidence type="ECO:0000313" key="6">
    <source>
        <dbReference type="Proteomes" id="UP001174909"/>
    </source>
</evidence>
<evidence type="ECO:0000313" key="5">
    <source>
        <dbReference type="EMBL" id="CAI8028089.1"/>
    </source>
</evidence>
<evidence type="ECO:0000256" key="1">
    <source>
        <dbReference type="ARBA" id="ARBA00022801"/>
    </source>
</evidence>
<dbReference type="InterPro" id="IPR051262">
    <property type="entry name" value="SMP-30/CGR1_Lactonase"/>
</dbReference>
<sequence>MPIEQMAPELEHIIDLDAEIKELGSGYGGANGPAEGPLWWHDGNYLLFSDIHNDRRMKWAEGEGATVFSEPTNRANGLTRDLQGHLLAAEHDGRRVSRLSGDGQRITVVANSFQGRQLNRPNDVIVKSDGSIYFTDPWTFPRVANQWEQTISGVYRVSPDLGTLTLLVADFTLPNGLAFSPDESILYVNDSRRGHIRAFDVLPTGGVALSSDRVFAALRGERPGVPDGMKVDVEGNVYCGGSGGLWILDSSGKHLGTIVHGQEATTNLCMGGSDWKTLFFTTRNTLGSVQIKVAGIPAPTDR</sequence>
<dbReference type="Proteomes" id="UP001174909">
    <property type="component" value="Unassembled WGS sequence"/>
</dbReference>
<evidence type="ECO:0000256" key="2">
    <source>
        <dbReference type="PIRSR" id="PIRSR605511-1"/>
    </source>
</evidence>
<dbReference type="InterPro" id="IPR011042">
    <property type="entry name" value="6-blade_b-propeller_TolB-like"/>
</dbReference>
<dbReference type="PRINTS" id="PR01790">
    <property type="entry name" value="SMP30FAMILY"/>
</dbReference>
<dbReference type="GO" id="GO:0016787">
    <property type="term" value="F:hydrolase activity"/>
    <property type="evidence" value="ECO:0007669"/>
    <property type="project" value="UniProtKB-KW"/>
</dbReference>
<proteinExistence type="predicted"/>
<gene>
    <name evidence="5" type="ORF">GBAR_LOCUS16009</name>
</gene>
<dbReference type="Gene3D" id="2.120.10.30">
    <property type="entry name" value="TolB, C-terminal domain"/>
    <property type="match status" value="1"/>
</dbReference>
<dbReference type="PANTHER" id="PTHR47572">
    <property type="entry name" value="LIPOPROTEIN-RELATED"/>
    <property type="match status" value="1"/>
</dbReference>
<accession>A0AA35WPJ6</accession>
<keyword evidence="6" id="KW-1185">Reference proteome</keyword>
<feature type="binding site" evidence="3">
    <location>
        <position position="227"/>
    </location>
    <ligand>
        <name>a divalent metal cation</name>
        <dbReference type="ChEBI" id="CHEBI:60240"/>
    </ligand>
</feature>